<dbReference type="KEGG" id="muo:115473446"/>
<dbReference type="GO" id="GO:0045087">
    <property type="term" value="P:innate immune response"/>
    <property type="evidence" value="ECO:0007669"/>
    <property type="project" value="UniProtKB-KW"/>
</dbReference>
<dbReference type="InterPro" id="IPR043136">
    <property type="entry name" value="B30.2/SPRY_sf"/>
</dbReference>
<dbReference type="InParanoid" id="A0A6P7YM97"/>
<dbReference type="GO" id="GO:0008270">
    <property type="term" value="F:zinc ion binding"/>
    <property type="evidence" value="ECO:0007669"/>
    <property type="project" value="UniProtKB-KW"/>
</dbReference>
<dbReference type="CTD" id="84282"/>
<dbReference type="PROSITE" id="PS00518">
    <property type="entry name" value="ZF_RING_1"/>
    <property type="match status" value="1"/>
</dbReference>
<dbReference type="InterPro" id="IPR017907">
    <property type="entry name" value="Znf_RING_CS"/>
</dbReference>
<dbReference type="Gene3D" id="2.60.120.920">
    <property type="match status" value="1"/>
</dbReference>
<dbReference type="SMART" id="SM00184">
    <property type="entry name" value="RING"/>
    <property type="match status" value="1"/>
</dbReference>
<feature type="domain" description="B30.2/SPRY" evidence="8">
    <location>
        <begin position="370"/>
        <end position="555"/>
    </location>
</feature>
<reference evidence="10" key="1">
    <citation type="submission" date="2025-08" db="UniProtKB">
        <authorList>
            <consortium name="RefSeq"/>
        </authorList>
    </citation>
    <scope>IDENTIFICATION</scope>
</reference>
<dbReference type="Pfam" id="PF00622">
    <property type="entry name" value="SPRY"/>
    <property type="match status" value="1"/>
</dbReference>
<organism evidence="9 10">
    <name type="scientific">Microcaecilia unicolor</name>
    <dbReference type="NCBI Taxonomy" id="1415580"/>
    <lineage>
        <taxon>Eukaryota</taxon>
        <taxon>Metazoa</taxon>
        <taxon>Chordata</taxon>
        <taxon>Craniata</taxon>
        <taxon>Vertebrata</taxon>
        <taxon>Euteleostomi</taxon>
        <taxon>Amphibia</taxon>
        <taxon>Gymnophiona</taxon>
        <taxon>Siphonopidae</taxon>
        <taxon>Microcaecilia</taxon>
    </lineage>
</organism>
<sequence length="555" mass="62756">MAADEEMVSVSAKDLECSICCSFFNSPVTLGCGHNFCNSCIQTYWTPRRKSYKCPLCQKSWQTKPELNKNTGLAALVEKVRGVRARSSVLPAAEPPCCSGPQAHVLCLTCARSYCLAHGQPHLEEEGALGTHVLVKPIRATWPCRDHARALQHFCPTHGFPVCPQCVGQHPNCQVVKLLQEFQHRQEHMKIKLNEVSVEIGRKEGAISRWNEDSNQMNSSLSETKALLTESFQDMKKYLEELECAAIRKVEEERERGQREFEVLISTLTVEIDKLKDFRAERQHLLQDDWLELLKGQPQDEESCVMSPSKPENLVFHSKGVKSLVSAVEKLKQGLLENSVLEEFPLQEKQDQPVGSLLQHCVSSSPLEASNKPVAKGLKLQQFSQWAAHVTFDPETISFYHSLSAEKKCLSVEKVKQLYPPTPRRFSNSQALCSQSFDSGRHYWEVSTKDSEGWAIGVAEGRIGKYDRLGRNDFSWCVEWRNKQLQAWYQNISTCLTQTKPQTVGLLLDCESRVLSFYSADDDVLLHTYESNFQGSVFPAFWLNGLGKGEHLTLM</sequence>
<dbReference type="PROSITE" id="PS50089">
    <property type="entry name" value="ZF_RING_2"/>
    <property type="match status" value="1"/>
</dbReference>
<evidence type="ECO:0000259" key="8">
    <source>
        <dbReference type="PROSITE" id="PS50188"/>
    </source>
</evidence>
<dbReference type="PANTHER" id="PTHR25465:SF36">
    <property type="entry name" value="E3 UBIQUITIN-PROTEIN LIGASE TRIM7"/>
    <property type="match status" value="1"/>
</dbReference>
<protein>
    <submittedName>
        <fullName evidence="10">E3 ubiquitin-protein ligase RNF135 isoform X1</fullName>
    </submittedName>
</protein>
<dbReference type="Pfam" id="PF25600">
    <property type="entry name" value="TRIM_CC"/>
    <property type="match status" value="1"/>
</dbReference>
<dbReference type="PROSITE" id="PS50188">
    <property type="entry name" value="B302_SPRY"/>
    <property type="match status" value="1"/>
</dbReference>
<gene>
    <name evidence="10" type="primary">RNF135</name>
</gene>
<proteinExistence type="predicted"/>
<dbReference type="AlphaFoldDB" id="A0A6P7YM97"/>
<evidence type="ECO:0000259" key="7">
    <source>
        <dbReference type="PROSITE" id="PS50089"/>
    </source>
</evidence>
<evidence type="ECO:0000256" key="1">
    <source>
        <dbReference type="ARBA" id="ARBA00022588"/>
    </source>
</evidence>
<dbReference type="RefSeq" id="XP_030064260.1">
    <property type="nucleotide sequence ID" value="XM_030208400.1"/>
</dbReference>
<feature type="domain" description="RING-type" evidence="7">
    <location>
        <begin position="17"/>
        <end position="58"/>
    </location>
</feature>
<name>A0A6P7YM97_9AMPH</name>
<dbReference type="SUPFAM" id="SSF49899">
    <property type="entry name" value="Concanavalin A-like lectins/glucanases"/>
    <property type="match status" value="1"/>
</dbReference>
<keyword evidence="5" id="KW-0391">Immunity</keyword>
<dbReference type="GeneID" id="115473446"/>
<dbReference type="PRINTS" id="PR01407">
    <property type="entry name" value="BUTYPHLNCDUF"/>
</dbReference>
<dbReference type="SMART" id="SM00589">
    <property type="entry name" value="PRY"/>
    <property type="match status" value="1"/>
</dbReference>
<keyword evidence="1" id="KW-0399">Innate immunity</keyword>
<keyword evidence="4" id="KW-0862">Zinc</keyword>
<dbReference type="InterPro" id="IPR001841">
    <property type="entry name" value="Znf_RING"/>
</dbReference>
<dbReference type="InterPro" id="IPR006574">
    <property type="entry name" value="PRY"/>
</dbReference>
<dbReference type="SMART" id="SM00449">
    <property type="entry name" value="SPRY"/>
    <property type="match status" value="1"/>
</dbReference>
<evidence type="ECO:0000256" key="3">
    <source>
        <dbReference type="ARBA" id="ARBA00022771"/>
    </source>
</evidence>
<dbReference type="PANTHER" id="PTHR25465">
    <property type="entry name" value="B-BOX DOMAIN CONTAINING"/>
    <property type="match status" value="1"/>
</dbReference>
<dbReference type="InterPro" id="IPR058030">
    <property type="entry name" value="TRIM8/14/16/25/29/45/65_CC"/>
</dbReference>
<evidence type="ECO:0000256" key="4">
    <source>
        <dbReference type="ARBA" id="ARBA00022833"/>
    </source>
</evidence>
<evidence type="ECO:0000256" key="5">
    <source>
        <dbReference type="ARBA" id="ARBA00022859"/>
    </source>
</evidence>
<evidence type="ECO:0000256" key="2">
    <source>
        <dbReference type="ARBA" id="ARBA00022723"/>
    </source>
</evidence>
<keyword evidence="2" id="KW-0479">Metal-binding</keyword>
<dbReference type="GO" id="GO:0005737">
    <property type="term" value="C:cytoplasm"/>
    <property type="evidence" value="ECO:0007669"/>
    <property type="project" value="UniProtKB-ARBA"/>
</dbReference>
<dbReference type="InterPro" id="IPR013083">
    <property type="entry name" value="Znf_RING/FYVE/PHD"/>
</dbReference>
<dbReference type="SUPFAM" id="SSF57850">
    <property type="entry name" value="RING/U-box"/>
    <property type="match status" value="1"/>
</dbReference>
<dbReference type="Proteomes" id="UP000515156">
    <property type="component" value="Chromosome 6"/>
</dbReference>
<dbReference type="Gene3D" id="3.30.160.60">
    <property type="entry name" value="Classic Zinc Finger"/>
    <property type="match status" value="1"/>
</dbReference>
<keyword evidence="9" id="KW-1185">Reference proteome</keyword>
<dbReference type="InterPro" id="IPR003877">
    <property type="entry name" value="SPRY_dom"/>
</dbReference>
<keyword evidence="3 6" id="KW-0863">Zinc-finger</keyword>
<evidence type="ECO:0000256" key="6">
    <source>
        <dbReference type="PROSITE-ProRule" id="PRU00175"/>
    </source>
</evidence>
<dbReference type="Pfam" id="PF15227">
    <property type="entry name" value="zf-C3HC4_4"/>
    <property type="match status" value="1"/>
</dbReference>
<dbReference type="SUPFAM" id="SSF57845">
    <property type="entry name" value="B-box zinc-binding domain"/>
    <property type="match status" value="1"/>
</dbReference>
<dbReference type="InterPro" id="IPR001870">
    <property type="entry name" value="B30.2/SPRY"/>
</dbReference>
<dbReference type="OrthoDB" id="6270329at2759"/>
<dbReference type="InterPro" id="IPR003879">
    <property type="entry name" value="Butyrophylin_SPRY"/>
</dbReference>
<dbReference type="InterPro" id="IPR013320">
    <property type="entry name" value="ConA-like_dom_sf"/>
</dbReference>
<dbReference type="InterPro" id="IPR051051">
    <property type="entry name" value="E3_ubiq-ligase_TRIM/RNF"/>
</dbReference>
<evidence type="ECO:0000313" key="10">
    <source>
        <dbReference type="RefSeq" id="XP_030064260.1"/>
    </source>
</evidence>
<accession>A0A6P7YM97</accession>
<dbReference type="Gene3D" id="3.30.40.10">
    <property type="entry name" value="Zinc/RING finger domain, C3HC4 (zinc finger)"/>
    <property type="match status" value="1"/>
</dbReference>
<evidence type="ECO:0000313" key="9">
    <source>
        <dbReference type="Proteomes" id="UP000515156"/>
    </source>
</evidence>